<name>A0A060TBH8_BLAAD</name>
<keyword evidence="2" id="KW-0732">Signal</keyword>
<feature type="compositionally biased region" description="Low complexity" evidence="1">
    <location>
        <begin position="75"/>
        <end position="87"/>
    </location>
</feature>
<accession>A0A060TBH8</accession>
<sequence>MTTSLTNVAIADYLIDLVTAVLTEEAWPNEPSDLSDLLQRHQPLMSLAFDYGRLAGVRSAIMGKYFDQLCQSAEGNGNGASSGTEGTEANETTRGNEGTEGYNKSALFDTTRTPTTSAPQGQSIGTGDESNLHHRLDEAMELTNCRIEILDLVAFTIIMNDAAVNEKAEYLQQQILFPEILSFSWRLHTSRTDPSDAHQLQWLQTMEESHWEVSKKVSPGITLLYPLFKLAWVLEPQSRAFYNPSPSAIQKVRHEWYKLVSNLIRTTLAASIYDDPSLWQYIIASCINFRNPGPHWYSGMEYPIPNSLDSRLTKQCLDLHSIMTQFLHQLSQEDVSKDQCYTLLEVLKCSPERIPKQMFAFVKTLRSLLPLPYLSRSLSELITPAIDCFSASPARNSGPTVDI</sequence>
<feature type="signal peptide" evidence="2">
    <location>
        <begin position="1"/>
        <end position="20"/>
    </location>
</feature>
<feature type="region of interest" description="Disordered" evidence="1">
    <location>
        <begin position="75"/>
        <end position="130"/>
    </location>
</feature>
<gene>
    <name evidence="3" type="ORF">GNLVRS02_ARAD1B07788g</name>
</gene>
<reference evidence="3" key="1">
    <citation type="submission" date="2014-02" db="EMBL/GenBank/DDBJ databases">
        <authorList>
            <person name="Genoscope - CEA"/>
        </authorList>
    </citation>
    <scope>NUCLEOTIDE SEQUENCE</scope>
    <source>
        <strain evidence="3">LS3</strain>
    </source>
</reference>
<evidence type="ECO:0000256" key="1">
    <source>
        <dbReference type="SAM" id="MobiDB-lite"/>
    </source>
</evidence>
<protein>
    <submittedName>
        <fullName evidence="3">ARAD1B07788p</fullName>
    </submittedName>
</protein>
<reference evidence="3" key="2">
    <citation type="submission" date="2014-06" db="EMBL/GenBank/DDBJ databases">
        <title>The complete genome of Blastobotrys (Arxula) adeninivorans LS3 - a yeast of biotechnological interest.</title>
        <authorList>
            <person name="Kunze G."/>
            <person name="Gaillardin C."/>
            <person name="Czernicka M."/>
            <person name="Durrens P."/>
            <person name="Martin T."/>
            <person name="Boer E."/>
            <person name="Gabaldon T."/>
            <person name="Cruz J."/>
            <person name="Talla E."/>
            <person name="Marck C."/>
            <person name="Goffeau A."/>
            <person name="Barbe V."/>
            <person name="Baret P."/>
            <person name="Baronian K."/>
            <person name="Beier S."/>
            <person name="Bleykasten C."/>
            <person name="Bode R."/>
            <person name="Casaregola S."/>
            <person name="Despons L."/>
            <person name="Fairhead C."/>
            <person name="Giersberg M."/>
            <person name="Gierski P."/>
            <person name="Hahnel U."/>
            <person name="Hartmann A."/>
            <person name="Jankowska D."/>
            <person name="Jubin C."/>
            <person name="Jung P."/>
            <person name="Lafontaine I."/>
            <person name="Leh-Louis V."/>
            <person name="Lemaire M."/>
            <person name="Marcet-Houben M."/>
            <person name="Mascher M."/>
            <person name="Morel G."/>
            <person name="Richard G.-F."/>
            <person name="Riechen J."/>
            <person name="Sacerdot C."/>
            <person name="Sarkar A."/>
            <person name="Savel G."/>
            <person name="Schacherer J."/>
            <person name="Sherman D."/>
            <person name="Straub M.-L."/>
            <person name="Stein N."/>
            <person name="Thierry A."/>
            <person name="Trautwein-Schult A."/>
            <person name="Westhof E."/>
            <person name="Worch S."/>
            <person name="Dujon B."/>
            <person name="Souciet J.-L."/>
            <person name="Wincker P."/>
            <person name="Scholz U."/>
            <person name="Neuveglise N."/>
        </authorList>
    </citation>
    <scope>NUCLEOTIDE SEQUENCE</scope>
    <source>
        <strain evidence="3">LS3</strain>
    </source>
</reference>
<evidence type="ECO:0000256" key="2">
    <source>
        <dbReference type="SAM" id="SignalP"/>
    </source>
</evidence>
<proteinExistence type="predicted"/>
<feature type="compositionally biased region" description="Polar residues" evidence="1">
    <location>
        <begin position="108"/>
        <end position="129"/>
    </location>
</feature>
<feature type="chain" id="PRO_5001588107" evidence="2">
    <location>
        <begin position="21"/>
        <end position="403"/>
    </location>
</feature>
<dbReference type="AlphaFoldDB" id="A0A060TBH8"/>
<evidence type="ECO:0000313" key="3">
    <source>
        <dbReference type="EMBL" id="CDP36212.1"/>
    </source>
</evidence>
<organism evidence="3">
    <name type="scientific">Blastobotrys adeninivorans</name>
    <name type="common">Yeast</name>
    <name type="synonym">Arxula adeninivorans</name>
    <dbReference type="NCBI Taxonomy" id="409370"/>
    <lineage>
        <taxon>Eukaryota</taxon>
        <taxon>Fungi</taxon>
        <taxon>Dikarya</taxon>
        <taxon>Ascomycota</taxon>
        <taxon>Saccharomycotina</taxon>
        <taxon>Dipodascomycetes</taxon>
        <taxon>Dipodascales</taxon>
        <taxon>Trichomonascaceae</taxon>
        <taxon>Blastobotrys</taxon>
    </lineage>
</organism>
<dbReference type="EMBL" id="HG937692">
    <property type="protein sequence ID" value="CDP36212.1"/>
    <property type="molecule type" value="Genomic_DNA"/>
</dbReference>